<evidence type="ECO:0000313" key="3">
    <source>
        <dbReference type="Proteomes" id="UP000037460"/>
    </source>
</evidence>
<evidence type="ECO:0000256" key="1">
    <source>
        <dbReference type="SAM" id="MobiDB-lite"/>
    </source>
</evidence>
<organism evidence="2 3">
    <name type="scientific">Chrysochromulina tobinii</name>
    <dbReference type="NCBI Taxonomy" id="1460289"/>
    <lineage>
        <taxon>Eukaryota</taxon>
        <taxon>Haptista</taxon>
        <taxon>Haptophyta</taxon>
        <taxon>Prymnesiophyceae</taxon>
        <taxon>Prymnesiales</taxon>
        <taxon>Chrysochromulinaceae</taxon>
        <taxon>Chrysochromulina</taxon>
    </lineage>
</organism>
<dbReference type="Proteomes" id="UP000037460">
    <property type="component" value="Unassembled WGS sequence"/>
</dbReference>
<feature type="non-terminal residue" evidence="2">
    <location>
        <position position="225"/>
    </location>
</feature>
<reference evidence="3" key="1">
    <citation type="journal article" date="2015" name="PLoS Genet.">
        <title>Genome Sequence and Transcriptome Analyses of Chrysochromulina tobin: Metabolic Tools for Enhanced Algal Fitness in the Prominent Order Prymnesiales (Haptophyceae).</title>
        <authorList>
            <person name="Hovde B.T."/>
            <person name="Deodato C.R."/>
            <person name="Hunsperger H.M."/>
            <person name="Ryken S.A."/>
            <person name="Yost W."/>
            <person name="Jha R.K."/>
            <person name="Patterson J."/>
            <person name="Monnat R.J. Jr."/>
            <person name="Barlow S.B."/>
            <person name="Starkenburg S.R."/>
            <person name="Cattolico R.A."/>
        </authorList>
    </citation>
    <scope>NUCLEOTIDE SEQUENCE</scope>
    <source>
        <strain evidence="3">CCMP291</strain>
    </source>
</reference>
<dbReference type="EMBL" id="JWZX01002447">
    <property type="protein sequence ID" value="KOO29219.1"/>
    <property type="molecule type" value="Genomic_DNA"/>
</dbReference>
<feature type="region of interest" description="Disordered" evidence="1">
    <location>
        <begin position="115"/>
        <end position="136"/>
    </location>
</feature>
<feature type="compositionally biased region" description="Low complexity" evidence="1">
    <location>
        <begin position="194"/>
        <end position="214"/>
    </location>
</feature>
<gene>
    <name evidence="2" type="ORF">Ctob_004691</name>
</gene>
<evidence type="ECO:0000313" key="2">
    <source>
        <dbReference type="EMBL" id="KOO29219.1"/>
    </source>
</evidence>
<dbReference type="AlphaFoldDB" id="A0A0M0JRJ2"/>
<keyword evidence="3" id="KW-1185">Reference proteome</keyword>
<proteinExistence type="predicted"/>
<feature type="region of interest" description="Disordered" evidence="1">
    <location>
        <begin position="194"/>
        <end position="225"/>
    </location>
</feature>
<feature type="region of interest" description="Disordered" evidence="1">
    <location>
        <begin position="1"/>
        <end position="70"/>
    </location>
</feature>
<protein>
    <submittedName>
        <fullName evidence="2">Uncharacterized protein</fullName>
    </submittedName>
</protein>
<name>A0A0M0JRJ2_9EUKA</name>
<comment type="caution">
    <text evidence="2">The sequence shown here is derived from an EMBL/GenBank/DDBJ whole genome shotgun (WGS) entry which is preliminary data.</text>
</comment>
<sequence>MASRHSIDLTIEGAEEIAPAPPVEEESAPAAKRRRKSELDDLLVGREAELHQPEAERRKSSRLDGVRNSNRLQQKALNGYKAALSEAEQIQSRLFRKLEAVEGKLDRTEEELKELKRASGKASAGVMKKAPSSKKLLKEQLEKLKAENKEHRAAIKQHKEMLLAQGQASTVEADAGAEAVPPLDKSKCKGKAVEVAGSSSASADASEAEGSAAAMVDDLKKQLAE</sequence>
<accession>A0A0M0JRJ2</accession>
<feature type="compositionally biased region" description="Basic and acidic residues" evidence="1">
    <location>
        <begin position="37"/>
        <end position="65"/>
    </location>
</feature>